<dbReference type="GO" id="GO:0015421">
    <property type="term" value="F:ABC-type oligopeptide transporter activity"/>
    <property type="evidence" value="ECO:0007669"/>
    <property type="project" value="TreeGrafter"/>
</dbReference>
<organism evidence="11 12">
    <name type="scientific">Candidatus Fimadaptatus faecigallinarum</name>
    <dbReference type="NCBI Taxonomy" id="2840814"/>
    <lineage>
        <taxon>Bacteria</taxon>
        <taxon>Bacillati</taxon>
        <taxon>Bacillota</taxon>
        <taxon>Clostridia</taxon>
        <taxon>Eubacteriales</taxon>
        <taxon>Candidatus Fimadaptatus</taxon>
    </lineage>
</organism>
<dbReference type="Pfam" id="PF00664">
    <property type="entry name" value="ABC_membrane"/>
    <property type="match status" value="1"/>
</dbReference>
<evidence type="ECO:0000256" key="1">
    <source>
        <dbReference type="ARBA" id="ARBA00004651"/>
    </source>
</evidence>
<keyword evidence="4" id="KW-0547">Nucleotide-binding</keyword>
<feature type="transmembrane region" description="Helical" evidence="8">
    <location>
        <begin position="72"/>
        <end position="90"/>
    </location>
</feature>
<evidence type="ECO:0000256" key="8">
    <source>
        <dbReference type="SAM" id="Phobius"/>
    </source>
</evidence>
<dbReference type="GO" id="GO:0005886">
    <property type="term" value="C:plasma membrane"/>
    <property type="evidence" value="ECO:0007669"/>
    <property type="project" value="UniProtKB-SubCell"/>
</dbReference>
<feature type="transmembrane region" description="Helical" evidence="8">
    <location>
        <begin position="151"/>
        <end position="171"/>
    </location>
</feature>
<comment type="subcellular location">
    <subcellularLocation>
        <location evidence="1">Cell membrane</location>
        <topology evidence="1">Multi-pass membrane protein</topology>
    </subcellularLocation>
</comment>
<dbReference type="PANTHER" id="PTHR43394">
    <property type="entry name" value="ATP-DEPENDENT PERMEASE MDL1, MITOCHONDRIAL"/>
    <property type="match status" value="1"/>
</dbReference>
<keyword evidence="5 11" id="KW-0067">ATP-binding</keyword>
<evidence type="ECO:0000259" key="10">
    <source>
        <dbReference type="PROSITE" id="PS50929"/>
    </source>
</evidence>
<dbReference type="EMBL" id="DVNK01000014">
    <property type="protein sequence ID" value="HIU45988.1"/>
    <property type="molecule type" value="Genomic_DNA"/>
</dbReference>
<proteinExistence type="predicted"/>
<feature type="transmembrane region" description="Helical" evidence="8">
    <location>
        <begin position="177"/>
        <end position="193"/>
    </location>
</feature>
<keyword evidence="6 8" id="KW-1133">Transmembrane helix</keyword>
<dbReference type="PROSITE" id="PS50893">
    <property type="entry name" value="ABC_TRANSPORTER_2"/>
    <property type="match status" value="1"/>
</dbReference>
<evidence type="ECO:0000256" key="3">
    <source>
        <dbReference type="ARBA" id="ARBA00022692"/>
    </source>
</evidence>
<dbReference type="Gene3D" id="3.40.50.300">
    <property type="entry name" value="P-loop containing nucleotide triphosphate hydrolases"/>
    <property type="match status" value="1"/>
</dbReference>
<dbReference type="PROSITE" id="PS50929">
    <property type="entry name" value="ABC_TM1F"/>
    <property type="match status" value="1"/>
</dbReference>
<evidence type="ECO:0000313" key="12">
    <source>
        <dbReference type="Proteomes" id="UP000824123"/>
    </source>
</evidence>
<protein>
    <submittedName>
        <fullName evidence="11">ABC transporter ATP-binding protein</fullName>
    </submittedName>
</protein>
<evidence type="ECO:0000256" key="4">
    <source>
        <dbReference type="ARBA" id="ARBA00022741"/>
    </source>
</evidence>
<dbReference type="Pfam" id="PF00005">
    <property type="entry name" value="ABC_tran"/>
    <property type="match status" value="1"/>
</dbReference>
<dbReference type="CDD" id="cd18545">
    <property type="entry name" value="ABC_6TM_YknV_like"/>
    <property type="match status" value="1"/>
</dbReference>
<evidence type="ECO:0000259" key="9">
    <source>
        <dbReference type="PROSITE" id="PS50893"/>
    </source>
</evidence>
<dbReference type="InterPro" id="IPR027417">
    <property type="entry name" value="P-loop_NTPase"/>
</dbReference>
<dbReference type="InterPro" id="IPR003593">
    <property type="entry name" value="AAA+_ATPase"/>
</dbReference>
<evidence type="ECO:0000256" key="5">
    <source>
        <dbReference type="ARBA" id="ARBA00022840"/>
    </source>
</evidence>
<dbReference type="InterPro" id="IPR011527">
    <property type="entry name" value="ABC1_TM_dom"/>
</dbReference>
<evidence type="ECO:0000256" key="6">
    <source>
        <dbReference type="ARBA" id="ARBA00022989"/>
    </source>
</evidence>
<feature type="domain" description="ABC transporter" evidence="9">
    <location>
        <begin position="354"/>
        <end position="588"/>
    </location>
</feature>
<keyword evidence="3 8" id="KW-0812">Transmembrane</keyword>
<accession>A0A9D1LQ64</accession>
<dbReference type="AlphaFoldDB" id="A0A9D1LQ64"/>
<dbReference type="GO" id="GO:0005524">
    <property type="term" value="F:ATP binding"/>
    <property type="evidence" value="ECO:0007669"/>
    <property type="project" value="UniProtKB-KW"/>
</dbReference>
<evidence type="ECO:0000256" key="2">
    <source>
        <dbReference type="ARBA" id="ARBA00022448"/>
    </source>
</evidence>
<reference evidence="11" key="1">
    <citation type="submission" date="2020-10" db="EMBL/GenBank/DDBJ databases">
        <authorList>
            <person name="Gilroy R."/>
        </authorList>
    </citation>
    <scope>NUCLEOTIDE SEQUENCE</scope>
    <source>
        <strain evidence="11">ChiSxjej2B14-8506</strain>
    </source>
</reference>
<dbReference type="SUPFAM" id="SSF90123">
    <property type="entry name" value="ABC transporter transmembrane region"/>
    <property type="match status" value="1"/>
</dbReference>
<evidence type="ECO:0000313" key="11">
    <source>
        <dbReference type="EMBL" id="HIU45988.1"/>
    </source>
</evidence>
<sequence length="602" mass="67985">MAKMLRQIDDEALERPFNKAQFIRLIKYMGPYKRNVCIALVLMTIATLSSLGSTMLLSRAVDTLDSGAQEMLMYYVGGMVVLAALGALCTRHRIRLMDTAGRKALATLREDLFNHIQGLSFSFFDSRSPGKILVRVINDVNSLNDLFTNGIVNVLIDCFTLILLLLIMLWVNWQLTLLSLCILPVLFIIIFKIKREMRKRWQITRMKTSNMNGYLHESLSGMRVTEAFVREDENLDTFSNVNDDIRKSWMRAIQINNAFWPMLDLTGTIGTILVYYVGISLMGNASAPLELAELLLIIWYLGRFWEPLNTLSNFYNNILSATASMERIFEIMDTPADVQDKPGAYDLPPIKGRVEFDHVNFYYDPENPVLNDVSFVAEPGQTIALVGATGAGKSTIVNLISRFYDVCGGSLKIDGHDIRDVKIDSLRKQMSVMMQDSFIFSGTIMDNIRYGRLDATDEEVIAAAKAVHAHEFIMQMQKGYQTEVNERGSSLSTGQRQLISFARALLNDPKILILDEATSSIDTHIELLIQDALEVLLRGRTSFVIAHRLSTIRNADCIMVMRDGKIAERGNHDELIRIPNGQYKELCDAQYRFLMEDASSAS</sequence>
<reference evidence="11" key="2">
    <citation type="journal article" date="2021" name="PeerJ">
        <title>Extensive microbial diversity within the chicken gut microbiome revealed by metagenomics and culture.</title>
        <authorList>
            <person name="Gilroy R."/>
            <person name="Ravi A."/>
            <person name="Getino M."/>
            <person name="Pursley I."/>
            <person name="Horton D.L."/>
            <person name="Alikhan N.F."/>
            <person name="Baker D."/>
            <person name="Gharbi K."/>
            <person name="Hall N."/>
            <person name="Watson M."/>
            <person name="Adriaenssens E.M."/>
            <person name="Foster-Nyarko E."/>
            <person name="Jarju S."/>
            <person name="Secka A."/>
            <person name="Antonio M."/>
            <person name="Oren A."/>
            <person name="Chaudhuri R.R."/>
            <person name="La Ragione R."/>
            <person name="Hildebrand F."/>
            <person name="Pallen M.J."/>
        </authorList>
    </citation>
    <scope>NUCLEOTIDE SEQUENCE</scope>
    <source>
        <strain evidence="11">ChiSxjej2B14-8506</strain>
    </source>
</reference>
<feature type="transmembrane region" description="Helical" evidence="8">
    <location>
        <begin position="36"/>
        <end position="60"/>
    </location>
</feature>
<evidence type="ECO:0000256" key="7">
    <source>
        <dbReference type="ARBA" id="ARBA00023136"/>
    </source>
</evidence>
<dbReference type="InterPro" id="IPR039421">
    <property type="entry name" value="Type_1_exporter"/>
</dbReference>
<feature type="transmembrane region" description="Helical" evidence="8">
    <location>
        <begin position="258"/>
        <end position="279"/>
    </location>
</feature>
<keyword evidence="7 8" id="KW-0472">Membrane</keyword>
<comment type="caution">
    <text evidence="11">The sequence shown here is derived from an EMBL/GenBank/DDBJ whole genome shotgun (WGS) entry which is preliminary data.</text>
</comment>
<dbReference type="SMART" id="SM00382">
    <property type="entry name" value="AAA"/>
    <property type="match status" value="1"/>
</dbReference>
<dbReference type="SUPFAM" id="SSF52540">
    <property type="entry name" value="P-loop containing nucleoside triphosphate hydrolases"/>
    <property type="match status" value="1"/>
</dbReference>
<dbReference type="InterPro" id="IPR036640">
    <property type="entry name" value="ABC1_TM_sf"/>
</dbReference>
<name>A0A9D1LQ64_9FIRM</name>
<dbReference type="GO" id="GO:0016887">
    <property type="term" value="F:ATP hydrolysis activity"/>
    <property type="evidence" value="ECO:0007669"/>
    <property type="project" value="InterPro"/>
</dbReference>
<dbReference type="PANTHER" id="PTHR43394:SF1">
    <property type="entry name" value="ATP-BINDING CASSETTE SUB-FAMILY B MEMBER 10, MITOCHONDRIAL"/>
    <property type="match status" value="1"/>
</dbReference>
<dbReference type="InterPro" id="IPR003439">
    <property type="entry name" value="ABC_transporter-like_ATP-bd"/>
</dbReference>
<gene>
    <name evidence="11" type="ORF">IAC59_01855</name>
</gene>
<dbReference type="Proteomes" id="UP000824123">
    <property type="component" value="Unassembled WGS sequence"/>
</dbReference>
<feature type="domain" description="ABC transmembrane type-1" evidence="10">
    <location>
        <begin position="38"/>
        <end position="320"/>
    </location>
</feature>
<keyword evidence="2" id="KW-0813">Transport</keyword>
<dbReference type="Gene3D" id="1.20.1560.10">
    <property type="entry name" value="ABC transporter type 1, transmembrane domain"/>
    <property type="match status" value="1"/>
</dbReference>
<dbReference type="FunFam" id="3.40.50.300:FF:000287">
    <property type="entry name" value="Multidrug ABC transporter ATP-binding protein"/>
    <property type="match status" value="1"/>
</dbReference>